<dbReference type="HOGENOM" id="CLU_095393_0_0_1"/>
<feature type="non-terminal residue" evidence="2">
    <location>
        <position position="1"/>
    </location>
</feature>
<sequence length="214" mass="23699">IGLASGTNFLGRSLKACLEVIHTDIVAHLQSLDFHKLMYDLVSELDDSKPRKPMATLSVGVSMVGVMASIIASLAGPAAPIVLPIAAGAVLAVWLHEVYRQSDATLRRLMAYIVDLTLIMQNVFYLAVIGDRPITRRLIKFAFRSYKESDIKEAVHSEINAYVSQAGILERAGRDRVLEKIKELIDQNRMEAAEMYSRSETIGGIDLSIENEPW</sequence>
<evidence type="ECO:0000256" key="1">
    <source>
        <dbReference type="SAM" id="Phobius"/>
    </source>
</evidence>
<dbReference type="Proteomes" id="UP000054279">
    <property type="component" value="Unassembled WGS sequence"/>
</dbReference>
<keyword evidence="1" id="KW-1133">Transmembrane helix</keyword>
<dbReference type="EMBL" id="KN837334">
    <property type="protein sequence ID" value="KIJ27474.1"/>
    <property type="molecule type" value="Genomic_DNA"/>
</dbReference>
<protein>
    <submittedName>
        <fullName evidence="2">Unplaced genomic scaffold SPHSTscaffold_259, whole genome shotgun sequence</fullName>
    </submittedName>
</protein>
<keyword evidence="1" id="KW-0472">Membrane</keyword>
<proteinExistence type="predicted"/>
<dbReference type="OrthoDB" id="391988at2759"/>
<feature type="transmembrane region" description="Helical" evidence="1">
    <location>
        <begin position="111"/>
        <end position="130"/>
    </location>
</feature>
<dbReference type="AlphaFoldDB" id="A0A0C9U0H0"/>
<keyword evidence="1" id="KW-0812">Transmembrane</keyword>
<keyword evidence="3" id="KW-1185">Reference proteome</keyword>
<organism evidence="2 3">
    <name type="scientific">Sphaerobolus stellatus (strain SS14)</name>
    <dbReference type="NCBI Taxonomy" id="990650"/>
    <lineage>
        <taxon>Eukaryota</taxon>
        <taxon>Fungi</taxon>
        <taxon>Dikarya</taxon>
        <taxon>Basidiomycota</taxon>
        <taxon>Agaricomycotina</taxon>
        <taxon>Agaricomycetes</taxon>
        <taxon>Phallomycetidae</taxon>
        <taxon>Geastrales</taxon>
        <taxon>Sphaerobolaceae</taxon>
        <taxon>Sphaerobolus</taxon>
    </lineage>
</organism>
<evidence type="ECO:0000313" key="2">
    <source>
        <dbReference type="EMBL" id="KIJ27474.1"/>
    </source>
</evidence>
<evidence type="ECO:0000313" key="3">
    <source>
        <dbReference type="Proteomes" id="UP000054279"/>
    </source>
</evidence>
<accession>A0A0C9U0H0</accession>
<feature type="transmembrane region" description="Helical" evidence="1">
    <location>
        <begin position="81"/>
        <end position="99"/>
    </location>
</feature>
<name>A0A0C9U0H0_SPHS4</name>
<reference evidence="2 3" key="1">
    <citation type="submission" date="2014-06" db="EMBL/GenBank/DDBJ databases">
        <title>Evolutionary Origins and Diversification of the Mycorrhizal Mutualists.</title>
        <authorList>
            <consortium name="DOE Joint Genome Institute"/>
            <consortium name="Mycorrhizal Genomics Consortium"/>
            <person name="Kohler A."/>
            <person name="Kuo A."/>
            <person name="Nagy L.G."/>
            <person name="Floudas D."/>
            <person name="Copeland A."/>
            <person name="Barry K.W."/>
            <person name="Cichocki N."/>
            <person name="Veneault-Fourrey C."/>
            <person name="LaButti K."/>
            <person name="Lindquist E.A."/>
            <person name="Lipzen A."/>
            <person name="Lundell T."/>
            <person name="Morin E."/>
            <person name="Murat C."/>
            <person name="Riley R."/>
            <person name="Ohm R."/>
            <person name="Sun H."/>
            <person name="Tunlid A."/>
            <person name="Henrissat B."/>
            <person name="Grigoriev I.V."/>
            <person name="Hibbett D.S."/>
            <person name="Martin F."/>
        </authorList>
    </citation>
    <scope>NUCLEOTIDE SEQUENCE [LARGE SCALE GENOMIC DNA]</scope>
    <source>
        <strain evidence="2 3">SS14</strain>
    </source>
</reference>
<gene>
    <name evidence="2" type="ORF">M422DRAFT_190962</name>
</gene>